<organism evidence="1 2">
    <name type="scientific">Paraglaciecola arctica BSs20135</name>
    <dbReference type="NCBI Taxonomy" id="493475"/>
    <lineage>
        <taxon>Bacteria</taxon>
        <taxon>Pseudomonadati</taxon>
        <taxon>Pseudomonadota</taxon>
        <taxon>Gammaproteobacteria</taxon>
        <taxon>Alteromonadales</taxon>
        <taxon>Alteromonadaceae</taxon>
        <taxon>Paraglaciecola</taxon>
    </lineage>
</organism>
<evidence type="ECO:0000313" key="2">
    <source>
        <dbReference type="Proteomes" id="UP000006327"/>
    </source>
</evidence>
<dbReference type="EMBL" id="BAEO01000062">
    <property type="protein sequence ID" value="GAC21469.1"/>
    <property type="molecule type" value="Genomic_DNA"/>
</dbReference>
<dbReference type="AlphaFoldDB" id="K6XLE1"/>
<accession>K6XLE1</accession>
<evidence type="ECO:0000313" key="1">
    <source>
        <dbReference type="EMBL" id="GAC21469.1"/>
    </source>
</evidence>
<reference evidence="1 2" key="1">
    <citation type="journal article" date="2017" name="Antonie Van Leeuwenhoek">
        <title>Rhizobium rhizosphaerae sp. nov., a novel species isolated from rice rhizosphere.</title>
        <authorList>
            <person name="Zhao J.J."/>
            <person name="Zhang J."/>
            <person name="Zhang R.J."/>
            <person name="Zhang C.W."/>
            <person name="Yin H.Q."/>
            <person name="Zhang X.X."/>
        </authorList>
    </citation>
    <scope>NUCLEOTIDE SEQUENCE [LARGE SCALE GENOMIC DNA]</scope>
    <source>
        <strain evidence="1 2">BSs20135</strain>
    </source>
</reference>
<gene>
    <name evidence="1" type="ORF">GARC_4527</name>
</gene>
<sequence length="78" mass="8854">MSKIPKLKKAVELMNDNGDYQRIMLSIMAMLLGLLRHFNSPKANQVCAQNADHFICPYLPLSFRTIILVSNLCTLVFV</sequence>
<comment type="caution">
    <text evidence="1">The sequence shown here is derived from an EMBL/GenBank/DDBJ whole genome shotgun (WGS) entry which is preliminary data.</text>
</comment>
<name>K6XLE1_9ALTE</name>
<proteinExistence type="predicted"/>
<protein>
    <submittedName>
        <fullName evidence="1">Uncharacterized protein</fullName>
    </submittedName>
</protein>
<dbReference type="Proteomes" id="UP000006327">
    <property type="component" value="Unassembled WGS sequence"/>
</dbReference>
<keyword evidence="2" id="KW-1185">Reference proteome</keyword>
<dbReference type="STRING" id="493475.GARC_4527"/>